<sequence length="284" mass="33664">MEKEEKLSFIKRFIEEVSSHFLKEESPMIIQEGYENVRDIILLYAKQTNLLNGLLVLLENNYTEESYILLRSQINNYMLIEYLCHDDSSKSRYKEFVMQPLKSDYKFLKDLKKAIDKGWYRDSEFPDRINKLNDIKRELRRNGYDLNNPRTLSPITVASLAREDRLQFGIYISLYRQASKYEHSDPTSLEVYRTQILEEYSTNVVFKIDLSKSNTEDELKILDMASNTYFLTLAHLLQYLTQNHPHLLETYDKAKLIEITANAAMRHSSINKEEFIENLINRTE</sequence>
<dbReference type="RefSeq" id="WP_310140201.1">
    <property type="nucleotide sequence ID" value="NZ_JAVDTR010000006.1"/>
</dbReference>
<evidence type="ECO:0000313" key="1">
    <source>
        <dbReference type="EMBL" id="MDR6724233.1"/>
    </source>
</evidence>
<protein>
    <submittedName>
        <fullName evidence="1">Uncharacterized protein</fullName>
    </submittedName>
</protein>
<organism evidence="1 2">
    <name type="scientific">Paenibacillus amylolyticus</name>
    <dbReference type="NCBI Taxonomy" id="1451"/>
    <lineage>
        <taxon>Bacteria</taxon>
        <taxon>Bacillati</taxon>
        <taxon>Bacillota</taxon>
        <taxon>Bacilli</taxon>
        <taxon>Bacillales</taxon>
        <taxon>Paenibacillaceae</taxon>
        <taxon>Paenibacillus</taxon>
    </lineage>
</organism>
<dbReference type="EMBL" id="JAVDTR010000006">
    <property type="protein sequence ID" value="MDR6724233.1"/>
    <property type="molecule type" value="Genomic_DNA"/>
</dbReference>
<dbReference type="InterPro" id="IPR043733">
    <property type="entry name" value="DUF5677"/>
</dbReference>
<name>A0AAP5LP76_PAEAM</name>
<evidence type="ECO:0000313" key="2">
    <source>
        <dbReference type="Proteomes" id="UP001254832"/>
    </source>
</evidence>
<proteinExistence type="predicted"/>
<dbReference type="Proteomes" id="UP001254832">
    <property type="component" value="Unassembled WGS sequence"/>
</dbReference>
<accession>A0AAP5LP76</accession>
<reference evidence="1" key="1">
    <citation type="submission" date="2023-07" db="EMBL/GenBank/DDBJ databases">
        <title>Sorghum-associated microbial communities from plants grown in Nebraska, USA.</title>
        <authorList>
            <person name="Schachtman D."/>
        </authorList>
    </citation>
    <scope>NUCLEOTIDE SEQUENCE</scope>
    <source>
        <strain evidence="1">BE80</strain>
    </source>
</reference>
<dbReference type="Pfam" id="PF18928">
    <property type="entry name" value="DUF5677"/>
    <property type="match status" value="1"/>
</dbReference>
<dbReference type="AlphaFoldDB" id="A0AAP5LP76"/>
<gene>
    <name evidence="1" type="ORF">J2W91_002695</name>
</gene>
<comment type="caution">
    <text evidence="1">The sequence shown here is derived from an EMBL/GenBank/DDBJ whole genome shotgun (WGS) entry which is preliminary data.</text>
</comment>